<evidence type="ECO:0000256" key="1">
    <source>
        <dbReference type="ARBA" id="ARBA00000085"/>
    </source>
</evidence>
<evidence type="ECO:0000256" key="6">
    <source>
        <dbReference type="ARBA" id="ARBA00022777"/>
    </source>
</evidence>
<keyword evidence="14" id="KW-1185">Reference proteome</keyword>
<keyword evidence="4" id="KW-0808">Transferase</keyword>
<evidence type="ECO:0000256" key="4">
    <source>
        <dbReference type="ARBA" id="ARBA00022679"/>
    </source>
</evidence>
<keyword evidence="5" id="KW-0547">Nucleotide-binding</keyword>
<feature type="transmembrane region" description="Helical" evidence="9">
    <location>
        <begin position="67"/>
        <end position="84"/>
    </location>
</feature>
<evidence type="ECO:0000256" key="2">
    <source>
        <dbReference type="ARBA" id="ARBA00012438"/>
    </source>
</evidence>
<dbReference type="Proteomes" id="UP001220456">
    <property type="component" value="Unassembled WGS sequence"/>
</dbReference>
<dbReference type="InterPro" id="IPR003594">
    <property type="entry name" value="HATPase_dom"/>
</dbReference>
<keyword evidence="9" id="KW-0812">Transmembrane</keyword>
<dbReference type="PANTHER" id="PTHR24421">
    <property type="entry name" value="NITRATE/NITRITE SENSOR PROTEIN NARX-RELATED"/>
    <property type="match status" value="1"/>
</dbReference>
<evidence type="ECO:0000256" key="8">
    <source>
        <dbReference type="ARBA" id="ARBA00023012"/>
    </source>
</evidence>
<dbReference type="Pfam" id="PF07730">
    <property type="entry name" value="HisKA_3"/>
    <property type="match status" value="1"/>
</dbReference>
<comment type="caution">
    <text evidence="13">The sequence shown here is derived from an EMBL/GenBank/DDBJ whole genome shotgun (WGS) entry which is preliminary data.</text>
</comment>
<dbReference type="InterPro" id="IPR036890">
    <property type="entry name" value="HATPase_C_sf"/>
</dbReference>
<evidence type="ECO:0000256" key="7">
    <source>
        <dbReference type="ARBA" id="ARBA00022840"/>
    </source>
</evidence>
<dbReference type="GO" id="GO:0016301">
    <property type="term" value="F:kinase activity"/>
    <property type="evidence" value="ECO:0007669"/>
    <property type="project" value="UniProtKB-KW"/>
</dbReference>
<reference evidence="13 14" key="1">
    <citation type="journal article" date="2023" name="Int. J. Syst. Evol. Microbiol.">
        <title>Arthrobacter vasquezii sp. nov., isolated from a soil sample from Union Glacier, Antarctica.</title>
        <authorList>
            <person name="Valenzuela-Ibaceta F."/>
            <person name="Carrasco V."/>
            <person name="Lagos-Moraga S."/>
            <person name="Dietz-Vargas C."/>
            <person name="Navarro C.A."/>
            <person name="Perez-Donoso J.M."/>
        </authorList>
    </citation>
    <scope>NUCLEOTIDE SEQUENCE [LARGE SCALE GENOMIC DNA]</scope>
    <source>
        <strain evidence="13 14">EH-1B-1</strain>
    </source>
</reference>
<dbReference type="Pfam" id="PF02518">
    <property type="entry name" value="HATPase_c"/>
    <property type="match status" value="1"/>
</dbReference>
<gene>
    <name evidence="13" type="ORF">P4U43_00195</name>
</gene>
<sequence>MTQAGVSPAGWVQPFPDGDALRSGTVPRARRLLESRPWLVDSTVALVYTIPLVIIRAVALATGVPGISAWHLPVAVLTGAALLFRRHYPLTVLAAVVLLTTVLTWSLDANLDILAVPIALYAVALYRSPRQAWLAAGVAFAVGVAGLQLWAPVLSAVVNQIGENYDQWNLLLILALSMAVAVMVGSYSYTRAERVRSLVERAEQLARERDRQAQLATLAERSRIAREMHDIVAHSLSVMVSLADGATATAERDPARTKAALDQLSETGRSAIGDMRRLLCVLGDSSDSSGQLQPAPGSRDLSVLVERFRTAGLPIRYSVTGVPHADAARELTIYRIVQEALTNVLRYSLEARTVAVSIAYSATETDISVHDDGRRRSSPAASVGTGRGIIGMGERAAVHGGSVTAGPLPECGWRVHAVLPVTAE</sequence>
<feature type="domain" description="Signal transduction histidine kinase subgroup 3 dimerisation and phosphoacceptor" evidence="11">
    <location>
        <begin position="220"/>
        <end position="283"/>
    </location>
</feature>
<feature type="domain" description="Histidine kinase/HSP90-like ATPase" evidence="10">
    <location>
        <begin position="330"/>
        <end position="422"/>
    </location>
</feature>
<protein>
    <recommendedName>
        <fullName evidence="2">histidine kinase</fullName>
        <ecNumber evidence="2">2.7.13.3</ecNumber>
    </recommendedName>
</protein>
<evidence type="ECO:0000313" key="14">
    <source>
        <dbReference type="Proteomes" id="UP001220456"/>
    </source>
</evidence>
<dbReference type="EMBL" id="JAROKN010000001">
    <property type="protein sequence ID" value="MDF9276209.1"/>
    <property type="molecule type" value="Genomic_DNA"/>
</dbReference>
<evidence type="ECO:0000256" key="3">
    <source>
        <dbReference type="ARBA" id="ARBA00022553"/>
    </source>
</evidence>
<keyword evidence="9" id="KW-1133">Transmembrane helix</keyword>
<keyword evidence="3" id="KW-0597">Phosphoprotein</keyword>
<dbReference type="InterPro" id="IPR050482">
    <property type="entry name" value="Sensor_HK_TwoCompSys"/>
</dbReference>
<dbReference type="CDD" id="cd16917">
    <property type="entry name" value="HATPase_UhpB-NarQ-NarX-like"/>
    <property type="match status" value="1"/>
</dbReference>
<feature type="domain" description="DUF7134" evidence="12">
    <location>
        <begin position="31"/>
        <end position="191"/>
    </location>
</feature>
<feature type="transmembrane region" description="Helical" evidence="9">
    <location>
        <begin position="170"/>
        <end position="189"/>
    </location>
</feature>
<keyword evidence="6 13" id="KW-0418">Kinase</keyword>
<dbReference type="RefSeq" id="WP_277356916.1">
    <property type="nucleotide sequence ID" value="NZ_JAROKN010000001.1"/>
</dbReference>
<evidence type="ECO:0000259" key="11">
    <source>
        <dbReference type="Pfam" id="PF07730"/>
    </source>
</evidence>
<dbReference type="Pfam" id="PF23539">
    <property type="entry name" value="DUF7134"/>
    <property type="match status" value="1"/>
</dbReference>
<name>A0ABT6CSW3_9MICC</name>
<evidence type="ECO:0000256" key="9">
    <source>
        <dbReference type="SAM" id="Phobius"/>
    </source>
</evidence>
<keyword evidence="7" id="KW-0067">ATP-binding</keyword>
<organism evidence="13 14">
    <name type="scientific">Arthrobacter vasquezii</name>
    <dbReference type="NCBI Taxonomy" id="2977629"/>
    <lineage>
        <taxon>Bacteria</taxon>
        <taxon>Bacillati</taxon>
        <taxon>Actinomycetota</taxon>
        <taxon>Actinomycetes</taxon>
        <taxon>Micrococcales</taxon>
        <taxon>Micrococcaceae</taxon>
        <taxon>Arthrobacter</taxon>
    </lineage>
</organism>
<proteinExistence type="predicted"/>
<dbReference type="EC" id="2.7.13.3" evidence="2"/>
<dbReference type="SUPFAM" id="SSF55874">
    <property type="entry name" value="ATPase domain of HSP90 chaperone/DNA topoisomerase II/histidine kinase"/>
    <property type="match status" value="1"/>
</dbReference>
<feature type="transmembrane region" description="Helical" evidence="9">
    <location>
        <begin position="96"/>
        <end position="126"/>
    </location>
</feature>
<comment type="catalytic activity">
    <reaction evidence="1">
        <text>ATP + protein L-histidine = ADP + protein N-phospho-L-histidine.</text>
        <dbReference type="EC" id="2.7.13.3"/>
    </reaction>
</comment>
<evidence type="ECO:0000313" key="13">
    <source>
        <dbReference type="EMBL" id="MDF9276209.1"/>
    </source>
</evidence>
<dbReference type="Gene3D" id="3.30.565.10">
    <property type="entry name" value="Histidine kinase-like ATPase, C-terminal domain"/>
    <property type="match status" value="1"/>
</dbReference>
<evidence type="ECO:0000256" key="5">
    <source>
        <dbReference type="ARBA" id="ARBA00022741"/>
    </source>
</evidence>
<accession>A0ABT6CSW3</accession>
<feature type="transmembrane region" description="Helical" evidence="9">
    <location>
        <begin position="38"/>
        <end position="61"/>
    </location>
</feature>
<evidence type="ECO:0000259" key="12">
    <source>
        <dbReference type="Pfam" id="PF23539"/>
    </source>
</evidence>
<keyword evidence="8" id="KW-0902">Two-component regulatory system</keyword>
<feature type="transmembrane region" description="Helical" evidence="9">
    <location>
        <begin position="132"/>
        <end position="158"/>
    </location>
</feature>
<dbReference type="Gene3D" id="1.20.5.1930">
    <property type="match status" value="1"/>
</dbReference>
<dbReference type="PANTHER" id="PTHR24421:SF10">
    <property type="entry name" value="NITRATE_NITRITE SENSOR PROTEIN NARQ"/>
    <property type="match status" value="1"/>
</dbReference>
<dbReference type="InterPro" id="IPR055558">
    <property type="entry name" value="DUF7134"/>
</dbReference>
<dbReference type="InterPro" id="IPR011712">
    <property type="entry name" value="Sig_transdc_His_kin_sub3_dim/P"/>
</dbReference>
<keyword evidence="9" id="KW-0472">Membrane</keyword>
<evidence type="ECO:0000259" key="10">
    <source>
        <dbReference type="Pfam" id="PF02518"/>
    </source>
</evidence>